<dbReference type="PANTHER" id="PTHR45677">
    <property type="entry name" value="GLUTAMATE DECARBOXYLASE-RELATED"/>
    <property type="match status" value="1"/>
</dbReference>
<name>A0A8W8KZX6_MAGGI</name>
<dbReference type="InterPro" id="IPR015424">
    <property type="entry name" value="PyrdxlP-dep_Trfase"/>
</dbReference>
<dbReference type="EnsemblMetazoa" id="G25763.2">
    <property type="protein sequence ID" value="G25763.2:cds"/>
    <property type="gene ID" value="G25763"/>
</dbReference>
<feature type="modified residue" description="N6-(pyridoxal phosphate)lysine" evidence="6">
    <location>
        <position position="371"/>
    </location>
</feature>
<dbReference type="OMA" id="FKSEPQH"/>
<dbReference type="PANTHER" id="PTHR45677:SF10">
    <property type="entry name" value="GLUTAMATE DECARBOXYLASE"/>
    <property type="match status" value="1"/>
</dbReference>
<feature type="region of interest" description="Disordered" evidence="8">
    <location>
        <begin position="27"/>
        <end position="59"/>
    </location>
</feature>
<dbReference type="GO" id="GO:0009449">
    <property type="term" value="P:gamma-aminobutyric acid biosynthetic process"/>
    <property type="evidence" value="ECO:0007669"/>
    <property type="project" value="TreeGrafter"/>
</dbReference>
<evidence type="ECO:0000313" key="9">
    <source>
        <dbReference type="EnsemblMetazoa" id="G25763.2:cds"/>
    </source>
</evidence>
<dbReference type="EnsemblMetazoa" id="G25763.1">
    <property type="protein sequence ID" value="G25763.1:cds"/>
    <property type="gene ID" value="G25763"/>
</dbReference>
<dbReference type="Pfam" id="PF00282">
    <property type="entry name" value="Pyridoxal_deC"/>
    <property type="match status" value="1"/>
</dbReference>
<accession>A0A8W8KZX6</accession>
<dbReference type="GO" id="GO:0004351">
    <property type="term" value="F:glutamate decarboxylase activity"/>
    <property type="evidence" value="ECO:0007669"/>
    <property type="project" value="TreeGrafter"/>
</dbReference>
<dbReference type="InterPro" id="IPR002129">
    <property type="entry name" value="PyrdxlP-dep_de-COase"/>
</dbReference>
<comment type="similarity">
    <text evidence="2 7">Belongs to the group II decarboxylase family.</text>
</comment>
<dbReference type="PROSITE" id="PS00392">
    <property type="entry name" value="DDC_GAD_HDC_YDC"/>
    <property type="match status" value="1"/>
</dbReference>
<dbReference type="Gene3D" id="3.90.1150.170">
    <property type="match status" value="1"/>
</dbReference>
<keyword evidence="3" id="KW-0210">Decarboxylase</keyword>
<evidence type="ECO:0000256" key="8">
    <source>
        <dbReference type="SAM" id="MobiDB-lite"/>
    </source>
</evidence>
<dbReference type="InterPro" id="IPR015421">
    <property type="entry name" value="PyrdxlP-dep_Trfase_major"/>
</dbReference>
<evidence type="ECO:0000256" key="2">
    <source>
        <dbReference type="ARBA" id="ARBA00009533"/>
    </source>
</evidence>
<dbReference type="SUPFAM" id="SSF53383">
    <property type="entry name" value="PLP-dependent transferases"/>
    <property type="match status" value="1"/>
</dbReference>
<evidence type="ECO:0000313" key="10">
    <source>
        <dbReference type="Proteomes" id="UP000005408"/>
    </source>
</evidence>
<dbReference type="GO" id="GO:0030170">
    <property type="term" value="F:pyridoxal phosphate binding"/>
    <property type="evidence" value="ECO:0007669"/>
    <property type="project" value="InterPro"/>
</dbReference>
<reference evidence="9" key="1">
    <citation type="submission" date="2022-08" db="UniProtKB">
        <authorList>
            <consortium name="EnsemblMetazoa"/>
        </authorList>
    </citation>
    <scope>IDENTIFICATION</scope>
    <source>
        <strain evidence="9">05x7-T-G4-1.051#20</strain>
    </source>
</reference>
<keyword evidence="5 7" id="KW-0456">Lyase</keyword>
<dbReference type="AlphaFoldDB" id="A0A8W8KZX6"/>
<evidence type="ECO:0000256" key="3">
    <source>
        <dbReference type="ARBA" id="ARBA00022793"/>
    </source>
</evidence>
<dbReference type="OrthoDB" id="392571at2759"/>
<dbReference type="EnsemblMetazoa" id="G25763.4">
    <property type="protein sequence ID" value="G25763.4:cds"/>
    <property type="gene ID" value="G25763"/>
</dbReference>
<evidence type="ECO:0000256" key="4">
    <source>
        <dbReference type="ARBA" id="ARBA00022898"/>
    </source>
</evidence>
<evidence type="ECO:0008006" key="11">
    <source>
        <dbReference type="Google" id="ProtNLM"/>
    </source>
</evidence>
<comment type="cofactor">
    <cofactor evidence="1 6 7">
        <name>pyridoxal 5'-phosphate</name>
        <dbReference type="ChEBI" id="CHEBI:597326"/>
    </cofactor>
</comment>
<dbReference type="GO" id="GO:0005737">
    <property type="term" value="C:cytoplasm"/>
    <property type="evidence" value="ECO:0007669"/>
    <property type="project" value="TreeGrafter"/>
</dbReference>
<organism evidence="9 10">
    <name type="scientific">Magallana gigas</name>
    <name type="common">Pacific oyster</name>
    <name type="synonym">Crassostrea gigas</name>
    <dbReference type="NCBI Taxonomy" id="29159"/>
    <lineage>
        <taxon>Eukaryota</taxon>
        <taxon>Metazoa</taxon>
        <taxon>Spiralia</taxon>
        <taxon>Lophotrochozoa</taxon>
        <taxon>Mollusca</taxon>
        <taxon>Bivalvia</taxon>
        <taxon>Autobranchia</taxon>
        <taxon>Pteriomorphia</taxon>
        <taxon>Ostreida</taxon>
        <taxon>Ostreoidea</taxon>
        <taxon>Ostreidae</taxon>
        <taxon>Magallana</taxon>
    </lineage>
</organism>
<dbReference type="CDD" id="cd06450">
    <property type="entry name" value="DOPA_deC_like"/>
    <property type="match status" value="1"/>
</dbReference>
<sequence length="562" mass="63947">MEDLPRRKENKKLYNASTKTLQIDPQVRRPVENVSSKIQGSLKGKEASENRETRKNRQNRQEWGKFEGVYYKDLQTDSKVQKDFMLEMAKLLNTYMTDQCQGKVKVVDFHHPHQLQEMMGDCLTVDAIPRDLHQVLSDCKETLKYCVKTGHPHFLNQLSTGLDPVGVAGEWLTAAVNTNMFTFEVGSVFVLMEDIILRKMRSFIGWKEDGDGIFTPGGTISNIYALMLARHRKFPNIKEEGMYCGQKMVVYTSAQSHFSIKKAAIILGIGMNNVCCIPCDERGKMKVDVLEREIQRTLSDGGVPLMVNATCGTTVLAAYDPVDKIADICQKNGIWLHVDGAWGGSALLSKKYKYLLQGVERCDSMTWNPHKMMGVPLQCSAILVRNSGELQSANALCADYLYQTDKFYDVTYDTGDKSIQCGRHNDVFKLWLMWRSKGDNGFEDSINKIFHLSRYLEEKVKQRENFTLVTNEVEGPSVSFWYEPPQLIGQNLSPTERRNILSKVAPKIKESMTLKGNMMLAYQPLGDLPNFFRIAISNPRLSESSLDWVLDEIERLSKDIFC</sequence>
<keyword evidence="10" id="KW-1185">Reference proteome</keyword>
<feature type="compositionally biased region" description="Basic and acidic residues" evidence="8">
    <location>
        <begin position="43"/>
        <end position="59"/>
    </location>
</feature>
<dbReference type="Gene3D" id="3.40.640.10">
    <property type="entry name" value="Type I PLP-dependent aspartate aminotransferase-like (Major domain)"/>
    <property type="match status" value="1"/>
</dbReference>
<evidence type="ECO:0000256" key="1">
    <source>
        <dbReference type="ARBA" id="ARBA00001933"/>
    </source>
</evidence>
<evidence type="ECO:0000256" key="6">
    <source>
        <dbReference type="PIRSR" id="PIRSR602129-50"/>
    </source>
</evidence>
<evidence type="ECO:0000256" key="5">
    <source>
        <dbReference type="ARBA" id="ARBA00023239"/>
    </source>
</evidence>
<proteinExistence type="inferred from homology"/>
<dbReference type="Proteomes" id="UP000005408">
    <property type="component" value="Unassembled WGS sequence"/>
</dbReference>
<evidence type="ECO:0000256" key="7">
    <source>
        <dbReference type="RuleBase" id="RU000382"/>
    </source>
</evidence>
<protein>
    <recommendedName>
        <fullName evidence="11">Glutamate decarboxylase 1</fullName>
    </recommendedName>
</protein>
<keyword evidence="4 6" id="KW-0663">Pyridoxal phosphate</keyword>
<dbReference type="InterPro" id="IPR021115">
    <property type="entry name" value="Pyridoxal-P_BS"/>
</dbReference>